<dbReference type="Pfam" id="PF00271">
    <property type="entry name" value="Helicase_C"/>
    <property type="match status" value="1"/>
</dbReference>
<dbReference type="PROSITE" id="PS51192">
    <property type="entry name" value="HELICASE_ATP_BIND_1"/>
    <property type="match status" value="1"/>
</dbReference>
<evidence type="ECO:0000313" key="4">
    <source>
        <dbReference type="Proteomes" id="UP001501480"/>
    </source>
</evidence>
<dbReference type="Gene3D" id="3.30.565.10">
    <property type="entry name" value="Histidine kinase-like ATPase, C-terminal domain"/>
    <property type="match status" value="1"/>
</dbReference>
<name>A0ABN2W0M6_9ACTN</name>
<organism evidence="3 4">
    <name type="scientific">Aeromicrobium halocynthiae</name>
    <dbReference type="NCBI Taxonomy" id="560557"/>
    <lineage>
        <taxon>Bacteria</taxon>
        <taxon>Bacillati</taxon>
        <taxon>Actinomycetota</taxon>
        <taxon>Actinomycetes</taxon>
        <taxon>Propionibacteriales</taxon>
        <taxon>Nocardioidaceae</taxon>
        <taxon>Aeromicrobium</taxon>
    </lineage>
</organism>
<keyword evidence="4" id="KW-1185">Reference proteome</keyword>
<protein>
    <recommendedName>
        <fullName evidence="5">DEAD/DEAH box helicase</fullName>
    </recommendedName>
</protein>
<dbReference type="SUPFAM" id="SSF55874">
    <property type="entry name" value="ATPase domain of HSP90 chaperone/DNA topoisomerase II/histidine kinase"/>
    <property type="match status" value="1"/>
</dbReference>
<dbReference type="InterPro" id="IPR027417">
    <property type="entry name" value="P-loop_NTPase"/>
</dbReference>
<evidence type="ECO:0000259" key="1">
    <source>
        <dbReference type="PROSITE" id="PS51192"/>
    </source>
</evidence>
<dbReference type="RefSeq" id="WP_344327641.1">
    <property type="nucleotide sequence ID" value="NZ_BAAAPY010000006.1"/>
</dbReference>
<reference evidence="3 4" key="1">
    <citation type="journal article" date="2019" name="Int. J. Syst. Evol. Microbiol.">
        <title>The Global Catalogue of Microorganisms (GCM) 10K type strain sequencing project: providing services to taxonomists for standard genome sequencing and annotation.</title>
        <authorList>
            <consortium name="The Broad Institute Genomics Platform"/>
            <consortium name="The Broad Institute Genome Sequencing Center for Infectious Disease"/>
            <person name="Wu L."/>
            <person name="Ma J."/>
        </authorList>
    </citation>
    <scope>NUCLEOTIDE SEQUENCE [LARGE SCALE GENOMIC DNA]</scope>
    <source>
        <strain evidence="3 4">JCM 15749</strain>
    </source>
</reference>
<dbReference type="InterPro" id="IPR014001">
    <property type="entry name" value="Helicase_ATP-bd"/>
</dbReference>
<evidence type="ECO:0008006" key="5">
    <source>
        <dbReference type="Google" id="ProtNLM"/>
    </source>
</evidence>
<dbReference type="SMART" id="SM00490">
    <property type="entry name" value="HELICc"/>
    <property type="match status" value="1"/>
</dbReference>
<dbReference type="InterPro" id="IPR036890">
    <property type="entry name" value="HATPase_C_sf"/>
</dbReference>
<proteinExistence type="predicted"/>
<dbReference type="InterPro" id="IPR006935">
    <property type="entry name" value="Helicase/UvrB_N"/>
</dbReference>
<dbReference type="Proteomes" id="UP001501480">
    <property type="component" value="Unassembled WGS sequence"/>
</dbReference>
<accession>A0ABN2W0M6</accession>
<dbReference type="InterPro" id="IPR001650">
    <property type="entry name" value="Helicase_C-like"/>
</dbReference>
<dbReference type="NCBIfam" id="NF047352">
    <property type="entry name" value="P_loop_sacsin"/>
    <property type="match status" value="1"/>
</dbReference>
<comment type="caution">
    <text evidence="3">The sequence shown here is derived from an EMBL/GenBank/DDBJ whole genome shotgun (WGS) entry which is preliminary data.</text>
</comment>
<dbReference type="SUPFAM" id="SSF52540">
    <property type="entry name" value="P-loop containing nucleoside triphosphate hydrolases"/>
    <property type="match status" value="1"/>
</dbReference>
<dbReference type="PROSITE" id="PS51194">
    <property type="entry name" value="HELICASE_CTER"/>
    <property type="match status" value="1"/>
</dbReference>
<sequence>MELSGALGADWIGTDGEIAKIVREQSRRCLETYAADPNRVKEDYRNERRTAESGYAVKQVHELVQNAADALTGTDGRIEVVLSADCLYVANEGAAFNRAGVEAVMAAHLSGKGEEEIGRFGLGFKSVVMVSNSPQIFSRSGSFGFDLEESRRAIARIVRNAEGYPLLRLAKPIDPREAAENDQVLRTLMGWATTIVRVPLKSDRRRLAADLETFPSRFLLFSPHVTSLELTDLEEDLTFTHSLEEQHDQIFTLKSGSKREEWAVARAKVRLTEAQSRDIGAMKKGDEVVVQMAVPRSGQSRSIGEFWAYFPTVDRTSLRAIVNAPWKLSPDRMHLQEGDYNAELLEGPVADLFSRLLPTLHDPARPANVVNLYPGRFVEREKLSWADGLVNNAVADRLKSIPSLPDTSGALRIPNTLKIHPEVVSDRQGPQEALSKWASLQPQPQGWLHPDVVASKDARAKALRLAERTKFASLREWLEALVGPPTVTGSASAIDVFVALGRHRTREAEDARIVLDEDGSLCPVRPGKIFLRTTDESSPHSFVHPELASLPRVVELLRGLGIDALDKAGELRAVLGNTELARLNWNHVWALARGCSIDAAFQIMKDELPADLDMSVRVRNAAGDFVPVRRALLPGPVLNAANDRTDAKFIIDLGFHANDQQLLARLGAVAAPRLVEQETVEPWLAAFVDKIRDRYATQVGKPGLNRERIEVTVPRVPSPIHMYKELSERGKLAMTTHLLDIVEPGGWSVSHREFGAIKVKDPVAEMIREVGIVETSIGPFPLRLSLGTGGDADQQVMPLVDLEETAPWVELPSSRADLTAEAWELLFEHCRDWELSRRERLYAWGAEVGAVAPSRLLVRHGTRVSLVPRGEVAVAIDDEDVRSLLDQQFAVLQVREEIDRDNLIEAWSLDDGRRLLDQNFVFQASGPSEPIEDVFPAVIRIRPDLSGWELQPCTSMALEVLTQSGMRSRTISRRAEDGVVYVTAEDSRDVLRSVSQLILVEEPLTDRDIDEILTAKRDAAIQARIDEVNAAATVEEKLVALFGAETLRKHVPAPALAFIEDQTGSTVVGAELGRVFLAVHGVSALKTLKMQLSEFDPPKNWVGGSRVRQFVSMFGFPPEFAGTPPTRRDPSFSIAGPTTLPPAHPYQQTTIERIRRVLVGEGHARGMVGLPTGAGKTRVAVEAIVGHMSEHADEMIVLWIAQTDELCEQAVETWSYIWRAIGPDADLSVGRLWGGNNVEEVTGNVLVVATPDTLRNCISKESYAWLSEAHLVVTDEAHHAIAPTYTQIFEWLGRTHANVDDVTRPMIGLSATPFRGFDQQEGKALARRYASHRLDAGVFGDAQPHEYLQREGILAKVSHRVLGGVEVQMSQTERLHVQEFRALHPDVEQRLGADSERNRRIVESIEGLPNDWTAILFATSVQHAQVLASLLTYRGVPAAAISGETDRSVRRHVISEFKAGRIRVITNYGVLAQGFDAPAVEAVYITRPTFSPNLYQQMIGRGLRGPGNGGSEEVLIVNVEDNFEQFGDQLSFHEFDYLWRAAGR</sequence>
<dbReference type="Gene3D" id="3.40.50.300">
    <property type="entry name" value="P-loop containing nucleotide triphosphate hydrolases"/>
    <property type="match status" value="2"/>
</dbReference>
<evidence type="ECO:0000313" key="3">
    <source>
        <dbReference type="EMBL" id="GAA2079874.1"/>
    </source>
</evidence>
<gene>
    <name evidence="3" type="ORF">GCM10009821_20180</name>
</gene>
<dbReference type="SMART" id="SM00487">
    <property type="entry name" value="DEXDc"/>
    <property type="match status" value="1"/>
</dbReference>
<feature type="domain" description="Helicase C-terminal" evidence="2">
    <location>
        <begin position="1400"/>
        <end position="1538"/>
    </location>
</feature>
<dbReference type="PANTHER" id="PTHR47396:SF1">
    <property type="entry name" value="ATP-DEPENDENT HELICASE IRC3-RELATED"/>
    <property type="match status" value="1"/>
</dbReference>
<dbReference type="InterPro" id="IPR050742">
    <property type="entry name" value="Helicase_Restrict-Modif_Enz"/>
</dbReference>
<dbReference type="PANTHER" id="PTHR47396">
    <property type="entry name" value="TYPE I RESTRICTION ENZYME ECOKI R PROTEIN"/>
    <property type="match status" value="1"/>
</dbReference>
<dbReference type="EMBL" id="BAAAPY010000006">
    <property type="protein sequence ID" value="GAA2079874.1"/>
    <property type="molecule type" value="Genomic_DNA"/>
</dbReference>
<evidence type="ECO:0000259" key="2">
    <source>
        <dbReference type="PROSITE" id="PS51194"/>
    </source>
</evidence>
<feature type="domain" description="Helicase ATP-binding" evidence="1">
    <location>
        <begin position="1157"/>
        <end position="1331"/>
    </location>
</feature>
<dbReference type="Pfam" id="PF04851">
    <property type="entry name" value="ResIII"/>
    <property type="match status" value="1"/>
</dbReference>